<evidence type="ECO:0000256" key="4">
    <source>
        <dbReference type="ARBA" id="ARBA00022958"/>
    </source>
</evidence>
<accession>A0A369T8V5</accession>
<dbReference type="Gene3D" id="3.30.70.1450">
    <property type="entry name" value="Regulator of K+ conductance, C-terminal domain"/>
    <property type="match status" value="1"/>
</dbReference>
<keyword evidence="10" id="KW-1185">Reference proteome</keyword>
<feature type="domain" description="RCK N-terminal" evidence="7">
    <location>
        <begin position="35"/>
        <end position="152"/>
    </location>
</feature>
<dbReference type="InterPro" id="IPR006036">
    <property type="entry name" value="K_uptake_TrkA"/>
</dbReference>
<dbReference type="GO" id="GO:0015079">
    <property type="term" value="F:potassium ion transmembrane transporter activity"/>
    <property type="evidence" value="ECO:0007669"/>
    <property type="project" value="InterPro"/>
</dbReference>
<keyword evidence="2" id="KW-0813">Transport</keyword>
<dbReference type="SUPFAM" id="SSF51735">
    <property type="entry name" value="NAD(P)-binding Rossmann-fold domains"/>
    <property type="match status" value="1"/>
</dbReference>
<dbReference type="GO" id="GO:0005886">
    <property type="term" value="C:plasma membrane"/>
    <property type="evidence" value="ECO:0007669"/>
    <property type="project" value="InterPro"/>
</dbReference>
<keyword evidence="6" id="KW-0406">Ion transport</keyword>
<keyword evidence="5" id="KW-0520">NAD</keyword>
<evidence type="ECO:0000256" key="1">
    <source>
        <dbReference type="ARBA" id="ARBA00017378"/>
    </source>
</evidence>
<dbReference type="Pfam" id="PF02254">
    <property type="entry name" value="TrkA_N"/>
    <property type="match status" value="1"/>
</dbReference>
<dbReference type="InterPro" id="IPR006037">
    <property type="entry name" value="RCK_C"/>
</dbReference>
<comment type="caution">
    <text evidence="9">The sequence shown here is derived from an EMBL/GenBank/DDBJ whole genome shotgun (WGS) entry which is preliminary data.</text>
</comment>
<dbReference type="Pfam" id="PF02080">
    <property type="entry name" value="TrkA_C"/>
    <property type="match status" value="1"/>
</dbReference>
<evidence type="ECO:0000256" key="5">
    <source>
        <dbReference type="ARBA" id="ARBA00023027"/>
    </source>
</evidence>
<evidence type="ECO:0000256" key="3">
    <source>
        <dbReference type="ARBA" id="ARBA00022538"/>
    </source>
</evidence>
<proteinExistence type="predicted"/>
<sequence>MRTRSPPTLDLPPRGPEAVRPDCRTLSGIQFRGPAMRIVIVSADDLAVATARRAIERGHDVVIVEKDKERIEALSDELDCGFLNGDGSKPAILREAGPEETHVLLSIGPDDQSNILASLVGRSLGFGRVITKIIDPEFQHICAELGLDETVIPNSAMARTLADMAEGRRVYEVSALLRGDLHFFGFVADEATAGPIEDLDLPAHSKVIAIYRGDEPILPGAGATIEANDQVILLADDRAREKLTERFGGQATA</sequence>
<evidence type="ECO:0000259" key="8">
    <source>
        <dbReference type="PROSITE" id="PS51202"/>
    </source>
</evidence>
<dbReference type="AlphaFoldDB" id="A0A369T8V5"/>
<evidence type="ECO:0000256" key="6">
    <source>
        <dbReference type="ARBA" id="ARBA00023065"/>
    </source>
</evidence>
<gene>
    <name evidence="9" type="ORF">DRB17_13710</name>
</gene>
<dbReference type="PANTHER" id="PTHR43833:SF5">
    <property type="entry name" value="TRK SYSTEM POTASSIUM UPTAKE PROTEIN TRKA"/>
    <property type="match status" value="1"/>
</dbReference>
<protein>
    <recommendedName>
        <fullName evidence="1">Trk system potassium uptake protein TrkA</fullName>
    </recommendedName>
</protein>
<dbReference type="Proteomes" id="UP000253941">
    <property type="component" value="Unassembled WGS sequence"/>
</dbReference>
<dbReference type="PRINTS" id="PR00335">
    <property type="entry name" value="KUPTAKETRKA"/>
</dbReference>
<dbReference type="PROSITE" id="PS51202">
    <property type="entry name" value="RCK_C"/>
    <property type="match status" value="1"/>
</dbReference>
<evidence type="ECO:0000313" key="10">
    <source>
        <dbReference type="Proteomes" id="UP000253941"/>
    </source>
</evidence>
<dbReference type="InterPro" id="IPR003148">
    <property type="entry name" value="RCK_N"/>
</dbReference>
<dbReference type="InterPro" id="IPR050721">
    <property type="entry name" value="Trk_Ktr_HKT_K-transport"/>
</dbReference>
<dbReference type="InterPro" id="IPR036721">
    <property type="entry name" value="RCK_C_sf"/>
</dbReference>
<evidence type="ECO:0000259" key="7">
    <source>
        <dbReference type="PROSITE" id="PS51201"/>
    </source>
</evidence>
<dbReference type="PANTHER" id="PTHR43833">
    <property type="entry name" value="POTASSIUM CHANNEL PROTEIN 2-RELATED-RELATED"/>
    <property type="match status" value="1"/>
</dbReference>
<dbReference type="SUPFAM" id="SSF116726">
    <property type="entry name" value="TrkA C-terminal domain-like"/>
    <property type="match status" value="1"/>
</dbReference>
<reference evidence="9 10" key="1">
    <citation type="submission" date="2018-07" db="EMBL/GenBank/DDBJ databases">
        <title>Venubactetium sediminum gen. nov., sp. nov., isolated from a marine solar saltern.</title>
        <authorList>
            <person name="Wang S."/>
        </authorList>
    </citation>
    <scope>NUCLEOTIDE SEQUENCE [LARGE SCALE GENOMIC DNA]</scope>
    <source>
        <strain evidence="9 10">WD2A32</strain>
    </source>
</reference>
<feature type="domain" description="RCK C-terminal" evidence="8">
    <location>
        <begin position="171"/>
        <end position="250"/>
    </location>
</feature>
<dbReference type="PROSITE" id="PS51201">
    <property type="entry name" value="RCK_N"/>
    <property type="match status" value="1"/>
</dbReference>
<keyword evidence="4" id="KW-0630">Potassium</keyword>
<organism evidence="9 10">
    <name type="scientific">Ferruginivarius sediminum</name>
    <dbReference type="NCBI Taxonomy" id="2661937"/>
    <lineage>
        <taxon>Bacteria</taxon>
        <taxon>Pseudomonadati</taxon>
        <taxon>Pseudomonadota</taxon>
        <taxon>Alphaproteobacteria</taxon>
        <taxon>Rhodospirillales</taxon>
        <taxon>Rhodospirillaceae</taxon>
        <taxon>Ferruginivarius</taxon>
    </lineage>
</organism>
<dbReference type="EMBL" id="QPMH01000013">
    <property type="protein sequence ID" value="RDD61322.1"/>
    <property type="molecule type" value="Genomic_DNA"/>
</dbReference>
<name>A0A369T8V5_9PROT</name>
<evidence type="ECO:0000313" key="9">
    <source>
        <dbReference type="EMBL" id="RDD61322.1"/>
    </source>
</evidence>
<keyword evidence="3" id="KW-0633">Potassium transport</keyword>
<evidence type="ECO:0000256" key="2">
    <source>
        <dbReference type="ARBA" id="ARBA00022448"/>
    </source>
</evidence>
<dbReference type="Gene3D" id="3.40.50.720">
    <property type="entry name" value="NAD(P)-binding Rossmann-like Domain"/>
    <property type="match status" value="1"/>
</dbReference>
<dbReference type="InterPro" id="IPR036291">
    <property type="entry name" value="NAD(P)-bd_dom_sf"/>
</dbReference>